<gene>
    <name evidence="4" type="ORF">C7384_10681</name>
</gene>
<dbReference type="InterPro" id="IPR004474">
    <property type="entry name" value="LytR_CpsA_psr"/>
</dbReference>
<dbReference type="InterPro" id="IPR050922">
    <property type="entry name" value="LytR/CpsA/Psr_CW_biosynth"/>
</dbReference>
<comment type="similarity">
    <text evidence="1">Belongs to the LytR/CpsA/Psr (LCP) family.</text>
</comment>
<evidence type="ECO:0000256" key="2">
    <source>
        <dbReference type="SAM" id="MobiDB-lite"/>
    </source>
</evidence>
<dbReference type="Proteomes" id="UP000245433">
    <property type="component" value="Unassembled WGS sequence"/>
</dbReference>
<dbReference type="EMBL" id="QEKT01000006">
    <property type="protein sequence ID" value="PVY83766.1"/>
    <property type="molecule type" value="Genomic_DNA"/>
</dbReference>
<dbReference type="Pfam" id="PF03816">
    <property type="entry name" value="LytR_cpsA_psr"/>
    <property type="match status" value="1"/>
</dbReference>
<evidence type="ECO:0000259" key="3">
    <source>
        <dbReference type="Pfam" id="PF03816"/>
    </source>
</evidence>
<evidence type="ECO:0000313" key="4">
    <source>
        <dbReference type="EMBL" id="PVY83766.1"/>
    </source>
</evidence>
<feature type="domain" description="Cell envelope-related transcriptional attenuator" evidence="3">
    <location>
        <begin position="96"/>
        <end position="267"/>
    </location>
</feature>
<dbReference type="Gene3D" id="3.40.630.190">
    <property type="entry name" value="LCP protein"/>
    <property type="match status" value="1"/>
</dbReference>
<dbReference type="AlphaFoldDB" id="A0A2U1D7V7"/>
<name>A0A2U1D7V7_9LACO</name>
<evidence type="ECO:0000256" key="1">
    <source>
        <dbReference type="ARBA" id="ARBA00006068"/>
    </source>
</evidence>
<feature type="region of interest" description="Disordered" evidence="2">
    <location>
        <begin position="352"/>
        <end position="379"/>
    </location>
</feature>
<dbReference type="NCBIfam" id="TIGR00350">
    <property type="entry name" value="lytR_cpsA_psr"/>
    <property type="match status" value="1"/>
</dbReference>
<comment type="caution">
    <text evidence="4">The sequence shown here is derived from an EMBL/GenBank/DDBJ whole genome shotgun (WGS) entry which is preliminary data.</text>
</comment>
<dbReference type="OrthoDB" id="27330at2"/>
<evidence type="ECO:0000313" key="5">
    <source>
        <dbReference type="Proteomes" id="UP000245433"/>
    </source>
</evidence>
<accession>A0A2U1D7V7</accession>
<keyword evidence="5" id="KW-1185">Reference proteome</keyword>
<dbReference type="RefSeq" id="WP_089938981.1">
    <property type="nucleotide sequence ID" value="NZ_CAKOEX010000005.1"/>
</dbReference>
<dbReference type="PANTHER" id="PTHR33392:SF6">
    <property type="entry name" value="POLYISOPRENYL-TEICHOIC ACID--PEPTIDOGLYCAN TEICHOIC ACID TRANSFERASE TAGU"/>
    <property type="match status" value="1"/>
</dbReference>
<sequence length="379" mass="42555">MAEQQPLSRVQKKTTNKLSKKHWPWFKLSLFVFLILFALFFHSTVHQLQRTVAKTYESSNITHQRSLSTLLKNKQPVNILLMGTDTGELGRTDRGRTDSIMLLTLNPQKGQVTLISIPRDIMVSIVGYEEYFPQKMNAAYAFGSTGATIKTMEAYLNVPIDGYALVNMGGLEKMVDNVGGVTIKSPLSFQYSQETAHDHGPNLYRFHKDSSNYEHSNDDGKTWSATRTSLTGDAALAFSRMRYDDPNGDYGRQQRQRIVLEALLKQATRPNVIFNQKMMNSLSHSIRTDITFNQLLYLLQGYGQTKNNIQTEHMQGKGEAVQSGGTAVNYEKVPESEKERITNLIRKQLNLSPAQTGTTYGGQLPNQQAKSTSTSKKGS</sequence>
<proteinExistence type="inferred from homology"/>
<reference evidence="4 5" key="1">
    <citation type="submission" date="2018-04" db="EMBL/GenBank/DDBJ databases">
        <title>Genomic Encyclopedia of Type Strains, Phase IV (KMG-IV): sequencing the most valuable type-strain genomes for metagenomic binning, comparative biology and taxonomic classification.</title>
        <authorList>
            <person name="Goeker M."/>
        </authorList>
    </citation>
    <scope>NUCLEOTIDE SEQUENCE [LARGE SCALE GENOMIC DNA]</scope>
    <source>
        <strain evidence="4 5">DSM 28795</strain>
    </source>
</reference>
<dbReference type="PANTHER" id="PTHR33392">
    <property type="entry name" value="POLYISOPRENYL-TEICHOIC ACID--PEPTIDOGLYCAN TEICHOIC ACID TRANSFERASE TAGU"/>
    <property type="match status" value="1"/>
</dbReference>
<protein>
    <submittedName>
        <fullName evidence="4">LytR family transcriptional attenuator</fullName>
    </submittedName>
</protein>
<feature type="compositionally biased region" description="Polar residues" evidence="2">
    <location>
        <begin position="364"/>
        <end position="379"/>
    </location>
</feature>
<organism evidence="4 5">
    <name type="scientific">Convivina intestini</name>
    <dbReference type="NCBI Taxonomy" id="1505726"/>
    <lineage>
        <taxon>Bacteria</taxon>
        <taxon>Bacillati</taxon>
        <taxon>Bacillota</taxon>
        <taxon>Bacilli</taxon>
        <taxon>Lactobacillales</taxon>
        <taxon>Lactobacillaceae</taxon>
        <taxon>Convivina</taxon>
    </lineage>
</organism>